<evidence type="ECO:0000256" key="6">
    <source>
        <dbReference type="ARBA" id="ARBA00023136"/>
    </source>
</evidence>
<keyword evidence="13" id="KW-1185">Reference proteome</keyword>
<dbReference type="InterPro" id="IPR000276">
    <property type="entry name" value="GPCR_Rhodpsn"/>
</dbReference>
<evidence type="ECO:0000259" key="12">
    <source>
        <dbReference type="PROSITE" id="PS50262"/>
    </source>
</evidence>
<feature type="domain" description="G-protein coupled receptors family 1 profile" evidence="12">
    <location>
        <begin position="9"/>
        <end position="329"/>
    </location>
</feature>
<comment type="subcellular location">
    <subcellularLocation>
        <location evidence="1">Membrane</location>
        <topology evidence="1">Multi-pass membrane protein</topology>
    </subcellularLocation>
</comment>
<dbReference type="Proteomes" id="UP000695022">
    <property type="component" value="Unplaced"/>
</dbReference>
<keyword evidence="5 9" id="KW-0297">G-protein coupled receptor</keyword>
<evidence type="ECO:0000313" key="14">
    <source>
        <dbReference type="RefSeq" id="XP_014670045.1"/>
    </source>
</evidence>
<evidence type="ECO:0000256" key="11">
    <source>
        <dbReference type="SAM" id="Phobius"/>
    </source>
</evidence>
<evidence type="ECO:0000313" key="13">
    <source>
        <dbReference type="Proteomes" id="UP000695022"/>
    </source>
</evidence>
<dbReference type="PRINTS" id="PR01012">
    <property type="entry name" value="NRPEPTIDEYR"/>
</dbReference>
<keyword evidence="4 11" id="KW-1133">Transmembrane helix</keyword>
<keyword evidence="3 9" id="KW-0812">Transmembrane</keyword>
<keyword evidence="8 9" id="KW-0807">Transducer</keyword>
<dbReference type="InterPro" id="IPR000611">
    <property type="entry name" value="NPY_rcpt"/>
</dbReference>
<dbReference type="SMART" id="SM01381">
    <property type="entry name" value="7TM_GPCR_Srsx"/>
    <property type="match status" value="1"/>
</dbReference>
<comment type="similarity">
    <text evidence="2 9">Belongs to the G-protein coupled receptor 1 family.</text>
</comment>
<feature type="transmembrane region" description="Helical" evidence="11">
    <location>
        <begin position="109"/>
        <end position="130"/>
    </location>
</feature>
<feature type="region of interest" description="Disordered" evidence="10">
    <location>
        <begin position="349"/>
        <end position="374"/>
    </location>
</feature>
<evidence type="ECO:0000256" key="1">
    <source>
        <dbReference type="ARBA" id="ARBA00004141"/>
    </source>
</evidence>
<evidence type="ECO:0000256" key="4">
    <source>
        <dbReference type="ARBA" id="ARBA00022989"/>
    </source>
</evidence>
<feature type="transmembrane region" description="Helical" evidence="11">
    <location>
        <begin position="70"/>
        <end position="88"/>
    </location>
</feature>
<feature type="transmembrane region" description="Helical" evidence="11">
    <location>
        <begin position="309"/>
        <end position="332"/>
    </location>
</feature>
<dbReference type="PROSITE" id="PS50262">
    <property type="entry name" value="G_PROTEIN_RECEP_F1_2"/>
    <property type="match status" value="1"/>
</dbReference>
<evidence type="ECO:0000256" key="8">
    <source>
        <dbReference type="ARBA" id="ARBA00023224"/>
    </source>
</evidence>
<keyword evidence="7 9" id="KW-0675">Receptor</keyword>
<dbReference type="PANTHER" id="PTHR24243:SF224">
    <property type="entry name" value="G-PROTEIN COUPLED RECEPTOR 19-RELATED"/>
    <property type="match status" value="1"/>
</dbReference>
<dbReference type="RefSeq" id="XP_014670045.1">
    <property type="nucleotide sequence ID" value="XM_014814559.1"/>
</dbReference>
<evidence type="ECO:0000256" key="5">
    <source>
        <dbReference type="ARBA" id="ARBA00023040"/>
    </source>
</evidence>
<feature type="transmembrane region" description="Helical" evidence="11">
    <location>
        <begin position="277"/>
        <end position="303"/>
    </location>
</feature>
<feature type="compositionally biased region" description="Polar residues" evidence="10">
    <location>
        <begin position="357"/>
        <end position="374"/>
    </location>
</feature>
<dbReference type="InterPro" id="IPR017452">
    <property type="entry name" value="GPCR_Rhodpsn_7TM"/>
</dbReference>
<evidence type="ECO:0000256" key="9">
    <source>
        <dbReference type="RuleBase" id="RU000688"/>
    </source>
</evidence>
<evidence type="ECO:0000256" key="7">
    <source>
        <dbReference type="ARBA" id="ARBA00023170"/>
    </source>
</evidence>
<dbReference type="SUPFAM" id="SSF81321">
    <property type="entry name" value="Family A G protein-coupled receptor-like"/>
    <property type="match status" value="1"/>
</dbReference>
<organism evidence="13 14">
    <name type="scientific">Priapulus caudatus</name>
    <name type="common">Priapulid worm</name>
    <dbReference type="NCBI Taxonomy" id="37621"/>
    <lineage>
        <taxon>Eukaryota</taxon>
        <taxon>Metazoa</taxon>
        <taxon>Ecdysozoa</taxon>
        <taxon>Scalidophora</taxon>
        <taxon>Priapulida</taxon>
        <taxon>Priapulimorpha</taxon>
        <taxon>Priapulimorphida</taxon>
        <taxon>Priapulidae</taxon>
        <taxon>Priapulus</taxon>
    </lineage>
</organism>
<name>A0ABM1ECX4_PRICU</name>
<evidence type="ECO:0000256" key="3">
    <source>
        <dbReference type="ARBA" id="ARBA00022692"/>
    </source>
</evidence>
<evidence type="ECO:0000256" key="10">
    <source>
        <dbReference type="SAM" id="MobiDB-lite"/>
    </source>
</evidence>
<accession>A0ABM1ECX4</accession>
<dbReference type="GeneID" id="106811042"/>
<reference evidence="14" key="1">
    <citation type="submission" date="2025-08" db="UniProtKB">
        <authorList>
            <consortium name="RefSeq"/>
        </authorList>
    </citation>
    <scope>IDENTIFICATION</scope>
</reference>
<feature type="transmembrane region" description="Helical" evidence="11">
    <location>
        <begin position="29"/>
        <end position="50"/>
    </location>
</feature>
<proteinExistence type="inferred from homology"/>
<feature type="transmembrane region" description="Helical" evidence="11">
    <location>
        <begin position="150"/>
        <end position="174"/>
    </location>
</feature>
<evidence type="ECO:0000256" key="2">
    <source>
        <dbReference type="ARBA" id="ARBA00010663"/>
    </source>
</evidence>
<keyword evidence="6 11" id="KW-0472">Membrane</keyword>
<dbReference type="PROSITE" id="PS00237">
    <property type="entry name" value="G_PROTEIN_RECEP_F1_1"/>
    <property type="match status" value="1"/>
</dbReference>
<dbReference type="Pfam" id="PF00001">
    <property type="entry name" value="7tm_1"/>
    <property type="match status" value="1"/>
</dbReference>
<dbReference type="PRINTS" id="PR00237">
    <property type="entry name" value="GPCRRHODOPSN"/>
</dbReference>
<sequence>MSHGFVSTGNLLVIVVILAHQKMRTTTNFFLANLAFADMCVGIFCVYPNLYTRLWKHWPLGTFMCRLYNFVMGTSYTASVLILVVIAIERYLAILMPFKCRQLLTQRRLVVTIVVIWVLAMSNNAWKFALSRVIVIGADFHLCSLNHEFIWYYDVANIVLWYVTPLCVITFIYVRICLTLWRSATSRAVNVELRNLSRDATRATRLCVVDARTTHCVTEISDADERRNGAVTPRDAVAMPARRVKSIESCAARKKPPGARRAPDETAMLARKRVVRLLIVVVVTFAVCVLPYHVTVLLPFPIYYRCLPVLTGVSFVLLYLQSGINPVLYAILSDRFRTSMKEVFRCRRSPRPNRSSACYSYTTAPTTGGNSSSL</sequence>
<dbReference type="Gene3D" id="1.20.1070.10">
    <property type="entry name" value="Rhodopsin 7-helix transmembrane proteins"/>
    <property type="match status" value="1"/>
</dbReference>
<protein>
    <submittedName>
        <fullName evidence="14">Substance-P receptor-like</fullName>
    </submittedName>
</protein>
<gene>
    <name evidence="14" type="primary">LOC106811042</name>
</gene>
<dbReference type="PANTHER" id="PTHR24243">
    <property type="entry name" value="G-PROTEIN COUPLED RECEPTOR"/>
    <property type="match status" value="1"/>
</dbReference>